<accession>K8XIC6</accession>
<reference evidence="1 2" key="1">
    <citation type="journal article" date="2013" name="Genome Announc.">
        <title>Draft Genome Sequence of Rhodococcus opacus Strain M213 Shows a Diverse Catabolic Potential.</title>
        <authorList>
            <person name="Pathak A."/>
            <person name="Green S.J."/>
            <person name="Ogram A."/>
            <person name="Chauhan A."/>
        </authorList>
    </citation>
    <scope>NUCLEOTIDE SEQUENCE [LARGE SCALE GENOMIC DNA]</scope>
    <source>
        <strain evidence="1 2">M213</strain>
    </source>
</reference>
<keyword evidence="1" id="KW-0378">Hydrolase</keyword>
<dbReference type="EMBL" id="AJYC02000117">
    <property type="protein sequence ID" value="EKT78042.1"/>
    <property type="molecule type" value="Genomic_DNA"/>
</dbReference>
<protein>
    <submittedName>
        <fullName evidence="1">Hydrolase</fullName>
    </submittedName>
</protein>
<evidence type="ECO:0000313" key="2">
    <source>
        <dbReference type="Proteomes" id="UP000005951"/>
    </source>
</evidence>
<sequence>MVDIAPKVETAGTAEIMAFKRSGLDGFGSLDDAAAAIAA</sequence>
<dbReference type="GO" id="GO:0016787">
    <property type="term" value="F:hydrolase activity"/>
    <property type="evidence" value="ECO:0007669"/>
    <property type="project" value="UniProtKB-KW"/>
</dbReference>
<proteinExistence type="predicted"/>
<gene>
    <name evidence="1" type="ORF">WSS_A34547</name>
</gene>
<name>K8XIC6_RHOOP</name>
<dbReference type="Proteomes" id="UP000005951">
    <property type="component" value="Unassembled WGS sequence"/>
</dbReference>
<organism evidence="1 2">
    <name type="scientific">Rhodococcus opacus M213</name>
    <dbReference type="NCBI Taxonomy" id="1129896"/>
    <lineage>
        <taxon>Bacteria</taxon>
        <taxon>Bacillati</taxon>
        <taxon>Actinomycetota</taxon>
        <taxon>Actinomycetes</taxon>
        <taxon>Mycobacteriales</taxon>
        <taxon>Nocardiaceae</taxon>
        <taxon>Rhodococcus</taxon>
    </lineage>
</organism>
<dbReference type="AlphaFoldDB" id="K8XIC6"/>
<evidence type="ECO:0000313" key="1">
    <source>
        <dbReference type="EMBL" id="EKT78042.1"/>
    </source>
</evidence>
<comment type="caution">
    <text evidence="1">The sequence shown here is derived from an EMBL/GenBank/DDBJ whole genome shotgun (WGS) entry which is preliminary data.</text>
</comment>